<evidence type="ECO:0000313" key="3">
    <source>
        <dbReference type="Proteomes" id="UP000011185"/>
    </source>
</evidence>
<proteinExistence type="predicted"/>
<dbReference type="Pfam" id="PF17026">
    <property type="entry name" value="zf-RRPl_C4"/>
    <property type="match status" value="1"/>
</dbReference>
<dbReference type="OMA" id="YMVLRNN"/>
<keyword evidence="3" id="KW-1185">Reference proteome</keyword>
<keyword evidence="1" id="KW-0472">Membrane</keyword>
<accession>L7JTU2</accession>
<evidence type="ECO:0000313" key="2">
    <source>
        <dbReference type="EMBL" id="ELQ74715.1"/>
    </source>
</evidence>
<dbReference type="InterPro" id="IPR031502">
    <property type="entry name" value="Zf_ribonucleo"/>
</dbReference>
<gene>
    <name evidence="2" type="ORF">THOM_2356</name>
</gene>
<feature type="transmembrane region" description="Helical" evidence="1">
    <location>
        <begin position="113"/>
        <end position="131"/>
    </location>
</feature>
<dbReference type="Proteomes" id="UP000011185">
    <property type="component" value="Unassembled WGS sequence"/>
</dbReference>
<dbReference type="AlphaFoldDB" id="L7JTU2"/>
<sequence>MSLTCTFCTRSNLSTYNDLWYCPTCTVYLKQKNGRLFYHYIPSKIDGTIRSLNDILCTKCKTMNTTVKCTNFDCFYRKVQYCDTCKARGYMVLRNNFYKNLPRCHRIRQRYTLLSYVIVALLMLMMHQYTFTKNFVIFVDELYTRRFNFLKFVMKLLICWALRDRCNIRLLVLMGLAWYNMVCEYESVFIVKISNGLIDDSFIDRFHHLHIGY</sequence>
<keyword evidence="1" id="KW-0812">Transmembrane</keyword>
<reference evidence="2" key="1">
    <citation type="journal article" date="2012" name="PLoS Pathog.">
        <title>The genome of the obligate intracellular parasite Trachipleistophora hominis: new insights into microsporidian genome dynamics and reductive evolution.</title>
        <authorList>
            <person name="Heinz E."/>
            <person name="Williams T.A."/>
            <person name="Nakjang S."/>
            <person name="Noel C.J."/>
            <person name="Swan D.C."/>
            <person name="Goldberg A.V."/>
            <person name="Harris S.R."/>
            <person name="Weinmaier T."/>
            <person name="Markert S."/>
            <person name="Becher D."/>
            <person name="Bernhardt J."/>
            <person name="Dagan T."/>
            <person name="Hacker C."/>
            <person name="Lucocq J.M."/>
            <person name="Schweder T."/>
            <person name="Rattei T."/>
            <person name="Hall N."/>
            <person name="Hirt R.P."/>
            <person name="Embley T.M."/>
        </authorList>
    </citation>
    <scope>NUCLEOTIDE SEQUENCE [LARGE SCALE GENOMIC DNA]</scope>
</reference>
<name>L7JTU2_TRAHO</name>
<dbReference type="OrthoDB" id="10310083at2759"/>
<dbReference type="InParanoid" id="L7JTU2"/>
<organism evidence="2 3">
    <name type="scientific">Trachipleistophora hominis</name>
    <name type="common">Microsporidian parasite</name>
    <dbReference type="NCBI Taxonomy" id="72359"/>
    <lineage>
        <taxon>Eukaryota</taxon>
        <taxon>Fungi</taxon>
        <taxon>Fungi incertae sedis</taxon>
        <taxon>Microsporidia</taxon>
        <taxon>Pleistophoridae</taxon>
        <taxon>Trachipleistophora</taxon>
    </lineage>
</organism>
<protein>
    <submittedName>
        <fullName evidence="2">Uncharacterized protein</fullName>
    </submittedName>
</protein>
<dbReference type="HOGENOM" id="CLU_1295277_0_0_1"/>
<dbReference type="VEuPathDB" id="MicrosporidiaDB:THOM_2356"/>
<evidence type="ECO:0000256" key="1">
    <source>
        <dbReference type="SAM" id="Phobius"/>
    </source>
</evidence>
<dbReference type="EMBL" id="JH994028">
    <property type="protein sequence ID" value="ELQ74715.1"/>
    <property type="molecule type" value="Genomic_DNA"/>
</dbReference>
<keyword evidence="1" id="KW-1133">Transmembrane helix</keyword>